<dbReference type="EMBL" id="CP017195">
    <property type="protein sequence ID" value="QDJ28407.1"/>
    <property type="molecule type" value="Genomic_DNA"/>
</dbReference>
<dbReference type="SMART" id="SM00728">
    <property type="entry name" value="ChW"/>
    <property type="match status" value="2"/>
</dbReference>
<accession>A0A7L4WE00</accession>
<proteinExistence type="predicted"/>
<organism evidence="1 2">
    <name type="scientific">Pseudolactococcus paracarnosus</name>
    <dbReference type="NCBI Taxonomy" id="2749962"/>
    <lineage>
        <taxon>Bacteria</taxon>
        <taxon>Bacillati</taxon>
        <taxon>Bacillota</taxon>
        <taxon>Bacilli</taxon>
        <taxon>Lactobacillales</taxon>
        <taxon>Streptococcaceae</taxon>
        <taxon>Pseudolactococcus</taxon>
    </lineage>
</organism>
<reference evidence="1 2" key="1">
    <citation type="submission" date="2016-09" db="EMBL/GenBank/DDBJ databases">
        <title>Lactic acid bacteria from MAP meat Genome sequencing and assembly.</title>
        <authorList>
            <person name="Behr J."/>
            <person name="Hilgarth M."/>
            <person name="Vogel R.F."/>
        </authorList>
    </citation>
    <scope>NUCLEOTIDE SEQUENCE [LARGE SCALE GENOMIC DNA]</scope>
    <source>
        <strain evidence="1 2">TMW21615</strain>
    </source>
</reference>
<evidence type="ECO:0000313" key="1">
    <source>
        <dbReference type="EMBL" id="QDJ28407.1"/>
    </source>
</evidence>
<dbReference type="Proteomes" id="UP000516280">
    <property type="component" value="Chromosome"/>
</dbReference>
<evidence type="ECO:0008006" key="3">
    <source>
        <dbReference type="Google" id="ProtNLM"/>
    </source>
</evidence>
<evidence type="ECO:0000313" key="2">
    <source>
        <dbReference type="Proteomes" id="UP000516280"/>
    </source>
</evidence>
<sequence>MTDGEYTDLLSSVPKGSEIVSNDEYDKFAMRRSPTGLLKNAHIEGYGWQGFSTNSFVGTTGEGLRMEAIRLNFSGLNTDITYSTHLQRIGWTPNVSNGAVSGTTGQSRRIEAIEISTSGRYLVLYRGHVQGNGWGPWHTSAGPPNPMQSFVGTTGQSKRLETLELIILKRG</sequence>
<dbReference type="AlphaFoldDB" id="A0A7L4WE00"/>
<dbReference type="KEGG" id="lpaa:BHS01_07665"/>
<dbReference type="Pfam" id="PF07538">
    <property type="entry name" value="ChW"/>
    <property type="match status" value="3"/>
</dbReference>
<name>A0A7L4WE00_9LACT</name>
<gene>
    <name evidence="1" type="ORF">BHS01_07665</name>
</gene>
<dbReference type="InterPro" id="IPR006637">
    <property type="entry name" value="ChW"/>
</dbReference>
<protein>
    <recommendedName>
        <fullName evidence="3">Clostridial hydrophobic W</fullName>
    </recommendedName>
</protein>